<dbReference type="AlphaFoldDB" id="A0AAV3WLK6"/>
<feature type="domain" description="O-GlcNAc transferase C-terminal" evidence="6">
    <location>
        <begin position="500"/>
        <end position="688"/>
    </location>
</feature>
<gene>
    <name evidence="7" type="ORF">MiSe_67630</name>
</gene>
<protein>
    <submittedName>
        <fullName evidence="7">TPR repeat-containing protein</fullName>
    </submittedName>
</protein>
<dbReference type="Pfam" id="PF13844">
    <property type="entry name" value="Glyco_transf_41"/>
    <property type="match status" value="2"/>
</dbReference>
<evidence type="ECO:0000259" key="6">
    <source>
        <dbReference type="Pfam" id="PF13844"/>
    </source>
</evidence>
<dbReference type="EMBL" id="BLAY01000141">
    <property type="protein sequence ID" value="GET41949.1"/>
    <property type="molecule type" value="Genomic_DNA"/>
</dbReference>
<dbReference type="SUPFAM" id="SSF53756">
    <property type="entry name" value="UDP-Glycosyltransferase/glycogen phosphorylase"/>
    <property type="match status" value="1"/>
</dbReference>
<reference evidence="7" key="1">
    <citation type="submission" date="2019-10" db="EMBL/GenBank/DDBJ databases">
        <title>Draft genome sequece of Microseira wollei NIES-4236.</title>
        <authorList>
            <person name="Yamaguchi H."/>
            <person name="Suzuki S."/>
            <person name="Kawachi M."/>
        </authorList>
    </citation>
    <scope>NUCLEOTIDE SEQUENCE</scope>
    <source>
        <strain evidence="7">NIES-4236</strain>
    </source>
</reference>
<keyword evidence="8" id="KW-1185">Reference proteome</keyword>
<name>A0AAV3WLK6_9CYAN</name>
<feature type="domain" description="O-GlcNAc transferase C-terminal" evidence="6">
    <location>
        <begin position="300"/>
        <end position="490"/>
    </location>
</feature>
<dbReference type="PANTHER" id="PTHR44835">
    <property type="entry name" value="UDP-N-ACETYLGLUCOSAMINE--PEPTIDE N-ACETYLGLUCOSAMINYLTRANSFERASE SPINDLY-RELATED"/>
    <property type="match status" value="1"/>
</dbReference>
<evidence type="ECO:0000256" key="2">
    <source>
        <dbReference type="ARBA" id="ARBA00022676"/>
    </source>
</evidence>
<dbReference type="Gene3D" id="1.25.40.10">
    <property type="entry name" value="Tetratricopeptide repeat domain"/>
    <property type="match status" value="1"/>
</dbReference>
<keyword evidence="4" id="KW-0677">Repeat</keyword>
<keyword evidence="5" id="KW-0802">TPR repeat</keyword>
<comment type="caution">
    <text evidence="7">The sequence shown here is derived from an EMBL/GenBank/DDBJ whole genome shotgun (WGS) entry which is preliminary data.</text>
</comment>
<dbReference type="GO" id="GO:0016757">
    <property type="term" value="F:glycosyltransferase activity"/>
    <property type="evidence" value="ECO:0007669"/>
    <property type="project" value="UniProtKB-KW"/>
</dbReference>
<dbReference type="Gene3D" id="3.40.50.2000">
    <property type="entry name" value="Glycogen Phosphorylase B"/>
    <property type="match status" value="1"/>
</dbReference>
<evidence type="ECO:0000256" key="4">
    <source>
        <dbReference type="ARBA" id="ARBA00022737"/>
    </source>
</evidence>
<keyword evidence="2" id="KW-0328">Glycosyltransferase</keyword>
<evidence type="ECO:0000256" key="3">
    <source>
        <dbReference type="ARBA" id="ARBA00022679"/>
    </source>
</evidence>
<comment type="pathway">
    <text evidence="1">Protein modification; protein glycosylation.</text>
</comment>
<evidence type="ECO:0000313" key="7">
    <source>
        <dbReference type="EMBL" id="GET41949.1"/>
    </source>
</evidence>
<dbReference type="InterPro" id="IPR029489">
    <property type="entry name" value="OGT/SEC/SPY_C"/>
</dbReference>
<dbReference type="Gene3D" id="3.40.50.11380">
    <property type="match status" value="1"/>
</dbReference>
<dbReference type="InterPro" id="IPR051939">
    <property type="entry name" value="Glycosyltr_41/O-GlcNAc_trsf"/>
</dbReference>
<dbReference type="PANTHER" id="PTHR44835:SF1">
    <property type="entry name" value="PROTEIN O-GLCNAC TRANSFERASE"/>
    <property type="match status" value="1"/>
</dbReference>
<dbReference type="Proteomes" id="UP001050975">
    <property type="component" value="Unassembled WGS sequence"/>
</dbReference>
<dbReference type="InterPro" id="IPR011990">
    <property type="entry name" value="TPR-like_helical_dom_sf"/>
</dbReference>
<accession>A0AAV3WLK6</accession>
<keyword evidence="3" id="KW-0808">Transferase</keyword>
<dbReference type="SUPFAM" id="SSF48452">
    <property type="entry name" value="TPR-like"/>
    <property type="match status" value="1"/>
</dbReference>
<evidence type="ECO:0000256" key="5">
    <source>
        <dbReference type="ARBA" id="ARBA00022803"/>
    </source>
</evidence>
<dbReference type="RefSeq" id="WP_226588736.1">
    <property type="nucleotide sequence ID" value="NZ_BLAY01000141.1"/>
</dbReference>
<proteinExistence type="predicted"/>
<sequence length="704" mass="81646">MTYKFDPWHQQIHHYLLQDSYTKAAELCEQAIAAEPNVKSYYWHLGLMLLLQGQEAEAHTTWLLAMAEGEAEQVEHWTAELVQVLQFEAQRQEELADYAIAWAIRQHLREIKPTEINNLLHLIGLAIQLETFNSEDLISLGIIELLQWKQLLQVDCELMMQVLKKVLSCTPENPSSLEFAEACLWHLQQLTDFPKVLQQLAVCYENVGDYSKAVETAKRYYFQVQKLPDKIFANYLILRMFMRAGAYWEEAFSLLVRQESLLGLLIAENSKSLDEISTIRLFPSTFFLPYFRDDPRSNRSIQNQISQMCQAGVQTYGQESVQRYSQRRVSSKEQNESTKRLKIGYLSYGLRRHSVGWLARWLFQYHNRDRFTIHAYFLDCQPSNDPLQEWYVNQVDKAYKAENDSFQVAEEIYQDEIDILVELDSITLDVSCEIVALKPAPVQVTWLGWDASGIPAIDYFIADPYVLPESAQNYYTENIWRLPQTYIAVDGFEVGVPTLRRDELNIPSDAVVYLSAQRGFKQHPNTIQLQMKILKEVPNSYFLIKGTADEESQKDFFVQVAEAEGVSSDRLRFIPEVASEAVHRANLGIADVVLDTYPYNGATTTLETLWMGIPLVTRVGEQFSSRNSYTMMMNVGVTEGIAWTDEEYVEWGIRLGKDPVLRQQIAWRLRSSRQTSPLWNAKQFTREMEKAYEQMWLNYLEADR</sequence>
<organism evidence="7 8">
    <name type="scientific">Microseira wollei NIES-4236</name>
    <dbReference type="NCBI Taxonomy" id="2530354"/>
    <lineage>
        <taxon>Bacteria</taxon>
        <taxon>Bacillati</taxon>
        <taxon>Cyanobacteriota</taxon>
        <taxon>Cyanophyceae</taxon>
        <taxon>Oscillatoriophycideae</taxon>
        <taxon>Aerosakkonematales</taxon>
        <taxon>Aerosakkonemataceae</taxon>
        <taxon>Microseira</taxon>
    </lineage>
</organism>
<evidence type="ECO:0000313" key="8">
    <source>
        <dbReference type="Proteomes" id="UP001050975"/>
    </source>
</evidence>
<evidence type="ECO:0000256" key="1">
    <source>
        <dbReference type="ARBA" id="ARBA00004922"/>
    </source>
</evidence>